<comment type="caution">
    <text evidence="1">The sequence shown here is derived from an EMBL/GenBank/DDBJ whole genome shotgun (WGS) entry which is preliminary data.</text>
</comment>
<dbReference type="AlphaFoldDB" id="A0AAV5WRK4"/>
<feature type="non-terminal residue" evidence="1">
    <location>
        <position position="1"/>
    </location>
</feature>
<evidence type="ECO:0000313" key="2">
    <source>
        <dbReference type="Proteomes" id="UP001432322"/>
    </source>
</evidence>
<sequence length="130" mass="14702">NNEDIIAWILSQFPSKSSIFDALQEILPFVSVATARLCLKSGRDLSEEKAITTNCLDNKRAAIRLRCFDKKYSLEFEAFFSIQLDIGNVFSSSVLFSKIPMEYSWAKIGDKKTKRGACEYYKVSDPGQVV</sequence>
<dbReference type="EMBL" id="BTSY01000006">
    <property type="protein sequence ID" value="GMT34220.1"/>
    <property type="molecule type" value="Genomic_DNA"/>
</dbReference>
<accession>A0AAV5WRK4</accession>
<gene>
    <name evidence="1" type="ORF">PFISCL1PPCAC_25517</name>
</gene>
<keyword evidence="2" id="KW-1185">Reference proteome</keyword>
<feature type="non-terminal residue" evidence="1">
    <location>
        <position position="130"/>
    </location>
</feature>
<proteinExistence type="predicted"/>
<name>A0AAV5WRK4_9BILA</name>
<evidence type="ECO:0000313" key="1">
    <source>
        <dbReference type="EMBL" id="GMT34220.1"/>
    </source>
</evidence>
<reference evidence="1" key="1">
    <citation type="submission" date="2023-10" db="EMBL/GenBank/DDBJ databases">
        <title>Genome assembly of Pristionchus species.</title>
        <authorList>
            <person name="Yoshida K."/>
            <person name="Sommer R.J."/>
        </authorList>
    </citation>
    <scope>NUCLEOTIDE SEQUENCE</scope>
    <source>
        <strain evidence="1">RS5133</strain>
    </source>
</reference>
<dbReference type="Proteomes" id="UP001432322">
    <property type="component" value="Unassembled WGS sequence"/>
</dbReference>
<organism evidence="1 2">
    <name type="scientific">Pristionchus fissidentatus</name>
    <dbReference type="NCBI Taxonomy" id="1538716"/>
    <lineage>
        <taxon>Eukaryota</taxon>
        <taxon>Metazoa</taxon>
        <taxon>Ecdysozoa</taxon>
        <taxon>Nematoda</taxon>
        <taxon>Chromadorea</taxon>
        <taxon>Rhabditida</taxon>
        <taxon>Rhabditina</taxon>
        <taxon>Diplogasteromorpha</taxon>
        <taxon>Diplogasteroidea</taxon>
        <taxon>Neodiplogasteridae</taxon>
        <taxon>Pristionchus</taxon>
    </lineage>
</organism>
<protein>
    <submittedName>
        <fullName evidence="1">Uncharacterized protein</fullName>
    </submittedName>
</protein>